<organism evidence="1 2">
    <name type="scientific">Necator americanus</name>
    <name type="common">Human hookworm</name>
    <dbReference type="NCBI Taxonomy" id="51031"/>
    <lineage>
        <taxon>Eukaryota</taxon>
        <taxon>Metazoa</taxon>
        <taxon>Ecdysozoa</taxon>
        <taxon>Nematoda</taxon>
        <taxon>Chromadorea</taxon>
        <taxon>Rhabditida</taxon>
        <taxon>Rhabditina</taxon>
        <taxon>Rhabditomorpha</taxon>
        <taxon>Strongyloidea</taxon>
        <taxon>Ancylostomatidae</taxon>
        <taxon>Bunostominae</taxon>
        <taxon>Necator</taxon>
    </lineage>
</organism>
<gene>
    <name evidence="1" type="ORF">NECAME_16335</name>
</gene>
<evidence type="ECO:0000313" key="2">
    <source>
        <dbReference type="Proteomes" id="UP000053676"/>
    </source>
</evidence>
<reference evidence="2" key="1">
    <citation type="journal article" date="2014" name="Nat. Genet.">
        <title>Genome of the human hookworm Necator americanus.</title>
        <authorList>
            <person name="Tang Y.T."/>
            <person name="Gao X."/>
            <person name="Rosa B.A."/>
            <person name="Abubucker S."/>
            <person name="Hallsworth-Pepin K."/>
            <person name="Martin J."/>
            <person name="Tyagi R."/>
            <person name="Heizer E."/>
            <person name="Zhang X."/>
            <person name="Bhonagiri-Palsikar V."/>
            <person name="Minx P."/>
            <person name="Warren W.C."/>
            <person name="Wang Q."/>
            <person name="Zhan B."/>
            <person name="Hotez P.J."/>
            <person name="Sternberg P.W."/>
            <person name="Dougall A."/>
            <person name="Gaze S.T."/>
            <person name="Mulvenna J."/>
            <person name="Sotillo J."/>
            <person name="Ranganathan S."/>
            <person name="Rabelo E.M."/>
            <person name="Wilson R.K."/>
            <person name="Felgner P.L."/>
            <person name="Bethony J."/>
            <person name="Hawdon J.M."/>
            <person name="Gasser R.B."/>
            <person name="Loukas A."/>
            <person name="Mitreva M."/>
        </authorList>
    </citation>
    <scope>NUCLEOTIDE SEQUENCE [LARGE SCALE GENOMIC DNA]</scope>
</reference>
<dbReference type="Proteomes" id="UP000053676">
    <property type="component" value="Unassembled WGS sequence"/>
</dbReference>
<protein>
    <submittedName>
        <fullName evidence="1">Uncharacterized protein</fullName>
    </submittedName>
</protein>
<evidence type="ECO:0000313" key="1">
    <source>
        <dbReference type="EMBL" id="ETN86433.1"/>
    </source>
</evidence>
<keyword evidence="2" id="KW-1185">Reference proteome</keyword>
<dbReference type="AlphaFoldDB" id="W2TX76"/>
<proteinExistence type="predicted"/>
<dbReference type="KEGG" id="nai:NECAME_16335"/>
<name>W2TX76_NECAM</name>
<accession>W2TX76</accession>
<sequence>MQLRAEAADTLHHRLVASHEEVVAEHRRHGHAQTDGGHDERFTDRARDLVDRSLTCNADGCQRVIDAPHRTEQADERRGRAHGTEERQAVLQPVRHIGDGALDRNVDPRVSIDGFEQRFVVMLAGLDRGFRDEPERRRLIELLCAFRERRCAPEPLIRAFRAPVGAELLEELGDHDVPAAHRHHHEQQEHKARDKVAVLPERAETTFALLRQMPAPMWFKRFAINHRNGANAH</sequence>
<dbReference type="EMBL" id="KI657556">
    <property type="protein sequence ID" value="ETN86433.1"/>
    <property type="molecule type" value="Genomic_DNA"/>
</dbReference>